<dbReference type="PROSITE" id="PS51304">
    <property type="entry name" value="GALECTIN"/>
    <property type="match status" value="1"/>
</dbReference>
<gene>
    <name evidence="4" type="ORF">BXYJ_LOCUS2277</name>
</gene>
<dbReference type="SMART" id="SM00908">
    <property type="entry name" value="Gal-bind_lectin"/>
    <property type="match status" value="1"/>
</dbReference>
<dbReference type="Gene3D" id="2.60.120.200">
    <property type="match status" value="1"/>
</dbReference>
<evidence type="ECO:0000313" key="6">
    <source>
        <dbReference type="Proteomes" id="UP000659654"/>
    </source>
</evidence>
<dbReference type="InterPro" id="IPR013320">
    <property type="entry name" value="ConA-like_dom_sf"/>
</dbReference>
<evidence type="ECO:0000313" key="7">
    <source>
        <dbReference type="WBParaSite" id="BXY_0214100.1"/>
    </source>
</evidence>
<evidence type="ECO:0000256" key="1">
    <source>
        <dbReference type="ARBA" id="ARBA00022734"/>
    </source>
</evidence>
<dbReference type="PANTHER" id="PTHR11346:SF147">
    <property type="entry name" value="GALECTIN"/>
    <property type="match status" value="1"/>
</dbReference>
<evidence type="ECO:0000259" key="3">
    <source>
        <dbReference type="PROSITE" id="PS51304"/>
    </source>
</evidence>
<dbReference type="SMART" id="SM00276">
    <property type="entry name" value="GLECT"/>
    <property type="match status" value="1"/>
</dbReference>
<dbReference type="WBParaSite" id="BXY_0214100.1">
    <property type="protein sequence ID" value="BXY_0214100.1"/>
    <property type="gene ID" value="BXY_0214100"/>
</dbReference>
<dbReference type="SMR" id="A0A1I7RN55"/>
<dbReference type="eggNOG" id="KOG3587">
    <property type="taxonomic scope" value="Eukaryota"/>
</dbReference>
<organism evidence="5 7">
    <name type="scientific">Bursaphelenchus xylophilus</name>
    <name type="common">Pinewood nematode worm</name>
    <name type="synonym">Aphelenchoides xylophilus</name>
    <dbReference type="NCBI Taxonomy" id="6326"/>
    <lineage>
        <taxon>Eukaryota</taxon>
        <taxon>Metazoa</taxon>
        <taxon>Ecdysozoa</taxon>
        <taxon>Nematoda</taxon>
        <taxon>Chromadorea</taxon>
        <taxon>Rhabditida</taxon>
        <taxon>Tylenchina</taxon>
        <taxon>Tylenchomorpha</taxon>
        <taxon>Aphelenchoidea</taxon>
        <taxon>Aphelenchoididae</taxon>
        <taxon>Bursaphelenchus</taxon>
    </lineage>
</organism>
<dbReference type="Proteomes" id="UP000582659">
    <property type="component" value="Unassembled WGS sequence"/>
</dbReference>
<dbReference type="Pfam" id="PF00337">
    <property type="entry name" value="Gal-bind_lectin"/>
    <property type="match status" value="1"/>
</dbReference>
<accession>A0A1I7RN55</accession>
<sequence length="172" mass="18956">MSIGQGFGGGFGGGIGQGAGIQYFGIGGGNEINPTVERGVYNVRTPTSLPVRFSQSKVLRLVVVPVNDWCTINLRGGGDIALHFNLRFAERSTVRNAKINGNWGGEERDGGFPFERDQIYTLEFIPQSHNDSVAVFLNGQHFTDFRLRTRLYEIDTVEIEDGFKVHSVQAFS</sequence>
<name>A0A1I7RN55_BURXY</name>
<dbReference type="Proteomes" id="UP000659654">
    <property type="component" value="Unassembled WGS sequence"/>
</dbReference>
<dbReference type="Proteomes" id="UP000095284">
    <property type="component" value="Unplaced"/>
</dbReference>
<dbReference type="EMBL" id="CAJFDI010000001">
    <property type="protein sequence ID" value="CAD5211135.1"/>
    <property type="molecule type" value="Genomic_DNA"/>
</dbReference>
<dbReference type="InterPro" id="IPR001079">
    <property type="entry name" value="Galectin_CRD"/>
</dbReference>
<evidence type="ECO:0000313" key="4">
    <source>
        <dbReference type="EMBL" id="CAD5211135.1"/>
    </source>
</evidence>
<dbReference type="EMBL" id="CAJFCV020000001">
    <property type="protein sequence ID" value="CAG9087717.1"/>
    <property type="molecule type" value="Genomic_DNA"/>
</dbReference>
<dbReference type="PANTHER" id="PTHR11346">
    <property type="entry name" value="GALECTIN"/>
    <property type="match status" value="1"/>
</dbReference>
<evidence type="ECO:0000256" key="2">
    <source>
        <dbReference type="RuleBase" id="RU102079"/>
    </source>
</evidence>
<dbReference type="OrthoDB" id="6251307at2759"/>
<dbReference type="GO" id="GO:0030246">
    <property type="term" value="F:carbohydrate binding"/>
    <property type="evidence" value="ECO:0007669"/>
    <property type="project" value="UniProtKB-UniRule"/>
</dbReference>
<keyword evidence="1 2" id="KW-0430">Lectin</keyword>
<feature type="domain" description="Galectin" evidence="3">
    <location>
        <begin position="45"/>
        <end position="171"/>
    </location>
</feature>
<proteinExistence type="predicted"/>
<protein>
    <recommendedName>
        <fullName evidence="2">Galectin</fullName>
    </recommendedName>
</protein>
<evidence type="ECO:0000313" key="5">
    <source>
        <dbReference type="Proteomes" id="UP000095284"/>
    </source>
</evidence>
<keyword evidence="6" id="KW-1185">Reference proteome</keyword>
<dbReference type="SUPFAM" id="SSF49899">
    <property type="entry name" value="Concanavalin A-like lectins/glucanases"/>
    <property type="match status" value="1"/>
</dbReference>
<dbReference type="AlphaFoldDB" id="A0A1I7RN55"/>
<dbReference type="InterPro" id="IPR044156">
    <property type="entry name" value="Galectin-like"/>
</dbReference>
<dbReference type="CDD" id="cd00070">
    <property type="entry name" value="GLECT"/>
    <property type="match status" value="1"/>
</dbReference>
<reference evidence="7" key="1">
    <citation type="submission" date="2016-11" db="UniProtKB">
        <authorList>
            <consortium name="WormBaseParasite"/>
        </authorList>
    </citation>
    <scope>IDENTIFICATION</scope>
</reference>
<reference evidence="4" key="2">
    <citation type="submission" date="2020-09" db="EMBL/GenBank/DDBJ databases">
        <authorList>
            <person name="Kikuchi T."/>
        </authorList>
    </citation>
    <scope>NUCLEOTIDE SEQUENCE</scope>
    <source>
        <strain evidence="4">Ka4C1</strain>
    </source>
</reference>